<dbReference type="Proteomes" id="UP001153069">
    <property type="component" value="Unassembled WGS sequence"/>
</dbReference>
<dbReference type="EMBL" id="CAICTM010001597">
    <property type="protein sequence ID" value="CAB9524878.1"/>
    <property type="molecule type" value="Genomic_DNA"/>
</dbReference>
<reference evidence="2" key="1">
    <citation type="submission" date="2020-06" db="EMBL/GenBank/DDBJ databases">
        <authorList>
            <consortium name="Plant Systems Biology data submission"/>
        </authorList>
    </citation>
    <scope>NUCLEOTIDE SEQUENCE</scope>
    <source>
        <strain evidence="2">D6</strain>
    </source>
</reference>
<organism evidence="2 3">
    <name type="scientific">Seminavis robusta</name>
    <dbReference type="NCBI Taxonomy" id="568900"/>
    <lineage>
        <taxon>Eukaryota</taxon>
        <taxon>Sar</taxon>
        <taxon>Stramenopiles</taxon>
        <taxon>Ochrophyta</taxon>
        <taxon>Bacillariophyta</taxon>
        <taxon>Bacillariophyceae</taxon>
        <taxon>Bacillariophycidae</taxon>
        <taxon>Naviculales</taxon>
        <taxon>Naviculaceae</taxon>
        <taxon>Seminavis</taxon>
    </lineage>
</organism>
<protein>
    <submittedName>
        <fullName evidence="2">Uncharacterized protein</fullName>
    </submittedName>
</protein>
<feature type="chain" id="PRO_5040317338" evidence="1">
    <location>
        <begin position="20"/>
        <end position="154"/>
    </location>
</feature>
<dbReference type="AlphaFoldDB" id="A0A9N8HW49"/>
<keyword evidence="3" id="KW-1185">Reference proteome</keyword>
<evidence type="ECO:0000313" key="2">
    <source>
        <dbReference type="EMBL" id="CAB9524878.1"/>
    </source>
</evidence>
<evidence type="ECO:0000313" key="3">
    <source>
        <dbReference type="Proteomes" id="UP001153069"/>
    </source>
</evidence>
<gene>
    <name evidence="2" type="ORF">SEMRO_1599_G284970.1</name>
</gene>
<sequence>MTGSCKLAFWLFFGISAAAFSPKSHVPLNLLKTTTSLKQQKRQEASHHYPHKDFHRAIELAEDPDVVDIDEMLRLADELEKYDECFFENGDEAACEKEKMDREDLAGLLRLQTEVLLREDYLEKANLFKHDVEQARFEETWNDHQQTMDMYSNY</sequence>
<accession>A0A9N8HW49</accession>
<feature type="signal peptide" evidence="1">
    <location>
        <begin position="1"/>
        <end position="19"/>
    </location>
</feature>
<keyword evidence="1" id="KW-0732">Signal</keyword>
<comment type="caution">
    <text evidence="2">The sequence shown here is derived from an EMBL/GenBank/DDBJ whole genome shotgun (WGS) entry which is preliminary data.</text>
</comment>
<name>A0A9N8HW49_9STRA</name>
<evidence type="ECO:0000256" key="1">
    <source>
        <dbReference type="SAM" id="SignalP"/>
    </source>
</evidence>
<proteinExistence type="predicted"/>